<dbReference type="PANTHER" id="PTHR37449:SF1">
    <property type="entry name" value="OS02G0159950 PROTEIN"/>
    <property type="match status" value="1"/>
</dbReference>
<dbReference type="EMBL" id="GGFM01007745">
    <property type="protein sequence ID" value="MBW28496.1"/>
    <property type="molecule type" value="Transcribed_RNA"/>
</dbReference>
<protein>
    <submittedName>
        <fullName evidence="1">Uncharacterized protein</fullName>
    </submittedName>
</protein>
<sequence>MDASWGRLTSDANSSRLSISFRMLSRCSSFGRPIWNWAGMRRRMALSRSCGRFVAPITITVESDSVLSPSHSIMNCVFIIAVASWSDEFRARRNESISSMKMMHGCILTASENTADASFCDSPYHLSVSMATSRLMNRIPASFAVALAINVLPHPGGPYSSTPLGAW</sequence>
<dbReference type="AlphaFoldDB" id="A0A2M3ZIX8"/>
<evidence type="ECO:0000313" key="1">
    <source>
        <dbReference type="EMBL" id="MBW28496.1"/>
    </source>
</evidence>
<reference evidence="1" key="1">
    <citation type="submission" date="2018-01" db="EMBL/GenBank/DDBJ databases">
        <title>An insight into the sialome of Amazonian anophelines.</title>
        <authorList>
            <person name="Ribeiro J.M."/>
            <person name="Scarpassa V."/>
            <person name="Calvo E."/>
        </authorList>
    </citation>
    <scope>NUCLEOTIDE SEQUENCE</scope>
    <source>
        <tissue evidence="1">Salivary glands</tissue>
    </source>
</reference>
<proteinExistence type="predicted"/>
<dbReference type="PANTHER" id="PTHR37449">
    <property type="match status" value="1"/>
</dbReference>
<accession>A0A2M3ZIX8</accession>
<name>A0A2M3ZIX8_9DIPT</name>
<organism evidence="1">
    <name type="scientific">Anopheles braziliensis</name>
    <dbReference type="NCBI Taxonomy" id="58242"/>
    <lineage>
        <taxon>Eukaryota</taxon>
        <taxon>Metazoa</taxon>
        <taxon>Ecdysozoa</taxon>
        <taxon>Arthropoda</taxon>
        <taxon>Hexapoda</taxon>
        <taxon>Insecta</taxon>
        <taxon>Pterygota</taxon>
        <taxon>Neoptera</taxon>
        <taxon>Endopterygota</taxon>
        <taxon>Diptera</taxon>
        <taxon>Nematocera</taxon>
        <taxon>Culicoidea</taxon>
        <taxon>Culicidae</taxon>
        <taxon>Anophelinae</taxon>
        <taxon>Anopheles</taxon>
    </lineage>
</organism>